<dbReference type="AlphaFoldDB" id="A0A809X364"/>
<reference evidence="2" key="2">
    <citation type="submission" date="2020-05" db="EMBL/GenBank/DDBJ databases">
        <title>Complete genome sequence of Bradyrhizobium diazoefficiens XF4 isolated from soybean nodule.</title>
        <authorList>
            <person name="Noda R."/>
            <person name="Kakizaki K."/>
            <person name="Minamisawa K."/>
        </authorList>
    </citation>
    <scope>NUCLEOTIDE SEQUENCE</scope>
    <source>
        <strain evidence="2">XF4</strain>
    </source>
</reference>
<proteinExistence type="predicted"/>
<dbReference type="EMBL" id="AP023094">
    <property type="protein sequence ID" value="BCE47450.1"/>
    <property type="molecule type" value="Genomic_DNA"/>
</dbReference>
<gene>
    <name evidence="1" type="ORF">XF1B_38840</name>
    <name evidence="2" type="ORF">XF4B_37990</name>
</gene>
<dbReference type="EMBL" id="AP023091">
    <property type="protein sequence ID" value="BCE21203.1"/>
    <property type="molecule type" value="Genomic_DNA"/>
</dbReference>
<protein>
    <submittedName>
        <fullName evidence="1">Uncharacterized protein</fullName>
    </submittedName>
</protein>
<accession>A0A809X364</accession>
<organism evidence="1">
    <name type="scientific">Bradyrhizobium diazoefficiens</name>
    <dbReference type="NCBI Taxonomy" id="1355477"/>
    <lineage>
        <taxon>Bacteria</taxon>
        <taxon>Pseudomonadati</taxon>
        <taxon>Pseudomonadota</taxon>
        <taxon>Alphaproteobacteria</taxon>
        <taxon>Hyphomicrobiales</taxon>
        <taxon>Nitrobacteraceae</taxon>
        <taxon>Bradyrhizobium</taxon>
    </lineage>
</organism>
<evidence type="ECO:0000313" key="2">
    <source>
        <dbReference type="EMBL" id="BCE47450.1"/>
    </source>
</evidence>
<evidence type="ECO:0000313" key="1">
    <source>
        <dbReference type="EMBL" id="BCE21203.1"/>
    </source>
</evidence>
<name>A0A809X364_9BRAD</name>
<sequence length="68" mass="7245">MGTTSIIATFIRAGDPTANAMASAMSSDWSVSKPPTNRASGLSVVFWFWKMLVATRPGETSVTRTPVP</sequence>
<reference evidence="1" key="1">
    <citation type="submission" date="2020-05" db="EMBL/GenBank/DDBJ databases">
        <title>Complete genome sequence of Bradyrhizobium diazoefficiens XF1 isolated from soybean nodule.</title>
        <authorList>
            <person name="Noda R."/>
            <person name="Kakizaki K."/>
            <person name="Minamisawa K."/>
        </authorList>
    </citation>
    <scope>NUCLEOTIDE SEQUENCE</scope>
    <source>
        <strain evidence="1">XF1</strain>
    </source>
</reference>